<reference evidence="1 2" key="1">
    <citation type="journal article" date="2014" name="MBio">
        <title>New insights into dissemination and variation of the health care-associated pathogen Acinetobacter baumannii from genomic analysis.</title>
        <authorList>
            <person name="Wright M.S."/>
            <person name="Haft D.H."/>
            <person name="Harkins D.M."/>
            <person name="Perez F."/>
            <person name="Hujer K.M."/>
            <person name="Bajaksouzian S."/>
            <person name="Benard M.F."/>
            <person name="Jacobs M.R."/>
            <person name="Bonomo R.A."/>
            <person name="Adams M.D."/>
        </authorList>
    </citation>
    <scope>NUCLEOTIDE SEQUENCE [LARGE SCALE GENOMIC DNA]</scope>
    <source>
        <strain evidence="1 2">UH5307</strain>
    </source>
</reference>
<evidence type="ECO:0000313" key="2">
    <source>
        <dbReference type="Proteomes" id="UP000018906"/>
    </source>
</evidence>
<evidence type="ECO:0000313" key="1">
    <source>
        <dbReference type="EMBL" id="ETQ80030.1"/>
    </source>
</evidence>
<dbReference type="EMBL" id="AYFO01000113">
    <property type="protein sequence ID" value="ETQ80030.1"/>
    <property type="molecule type" value="Genomic_DNA"/>
</dbReference>
<dbReference type="Proteomes" id="UP000018906">
    <property type="component" value="Unassembled WGS sequence"/>
</dbReference>
<sequence length="44" mass="5286">MTWNNYCGPLFSHDRDETRVIEDWHKDEMLCKAVDWFVGRGKKA</sequence>
<comment type="caution">
    <text evidence="1">The sequence shown here is derived from an EMBL/GenBank/DDBJ whole genome shotgun (WGS) entry which is preliminary data.</text>
</comment>
<gene>
    <name evidence="1" type="ORF">P669_2859</name>
</gene>
<protein>
    <submittedName>
        <fullName evidence="1">Uncharacterized protein</fullName>
    </submittedName>
</protein>
<name>A0ABC9UY62_ACIBA</name>
<organism evidence="1 2">
    <name type="scientific">Acinetobacter baumannii UH5307</name>
    <dbReference type="NCBI Taxonomy" id="1398973"/>
    <lineage>
        <taxon>Bacteria</taxon>
        <taxon>Pseudomonadati</taxon>
        <taxon>Pseudomonadota</taxon>
        <taxon>Gammaproteobacteria</taxon>
        <taxon>Moraxellales</taxon>
        <taxon>Moraxellaceae</taxon>
        <taxon>Acinetobacter</taxon>
        <taxon>Acinetobacter calcoaceticus/baumannii complex</taxon>
    </lineage>
</organism>
<proteinExistence type="predicted"/>
<dbReference type="AlphaFoldDB" id="A0ABC9UY62"/>
<accession>A0ABC9UY62</accession>